<evidence type="ECO:0000256" key="11">
    <source>
        <dbReference type="HAMAP-Rule" id="MF_00217"/>
    </source>
</evidence>
<comment type="subcellular location">
    <subcellularLocation>
        <location evidence="11">Cytoplasm</location>
    </subcellularLocation>
</comment>
<keyword evidence="5 11" id="KW-0418">Kinase</keyword>
<comment type="function">
    <text evidence="11">Catalyzes the phosphorylation of (R)-mevalonate (MVA) to (R)-mevalonate 5-phosphate (MVAP). Functions in the mevalonate (MVA) pathway leading to isopentenyl diphosphate (IPP), a key precursor for the biosynthesis of isoprenoid compounds such as archaeal membrane lipids.</text>
</comment>
<feature type="domain" description="GHMP kinase C-terminal" evidence="13">
    <location>
        <begin position="219"/>
        <end position="292"/>
    </location>
</feature>
<dbReference type="Proteomes" id="UP000427373">
    <property type="component" value="Chromosome"/>
</dbReference>
<dbReference type="PANTHER" id="PTHR43290">
    <property type="entry name" value="MEVALONATE KINASE"/>
    <property type="match status" value="1"/>
</dbReference>
<dbReference type="EC" id="2.7.1.36" evidence="11"/>
<dbReference type="Proteomes" id="UP000582213">
    <property type="component" value="Unassembled WGS sequence"/>
</dbReference>
<keyword evidence="3 11" id="KW-0808">Transferase</keyword>
<keyword evidence="8 11" id="KW-0443">Lipid metabolism</keyword>
<dbReference type="UniPathway" id="UPA00057">
    <property type="reaction ID" value="UER00098"/>
</dbReference>
<dbReference type="InterPro" id="IPR036554">
    <property type="entry name" value="GHMP_kinase_C_sf"/>
</dbReference>
<proteinExistence type="inferred from homology"/>
<evidence type="ECO:0000313" key="16">
    <source>
        <dbReference type="Proteomes" id="UP000427373"/>
    </source>
</evidence>
<dbReference type="Pfam" id="PF08544">
    <property type="entry name" value="GHMP_kinases_C"/>
    <property type="match status" value="1"/>
</dbReference>
<comment type="pathway">
    <text evidence="10 11">Isoprenoid biosynthesis; isopentenyl diphosphate biosynthesis via mevalonate pathway; isopentenyl diphosphate from (R)-mevalonate: step 1/3.</text>
</comment>
<evidence type="ECO:0000259" key="12">
    <source>
        <dbReference type="Pfam" id="PF00288"/>
    </source>
</evidence>
<dbReference type="Gene3D" id="3.30.70.890">
    <property type="entry name" value="GHMP kinase, C-terminal domain"/>
    <property type="match status" value="1"/>
</dbReference>
<dbReference type="GO" id="GO:0000287">
    <property type="term" value="F:magnesium ion binding"/>
    <property type="evidence" value="ECO:0007669"/>
    <property type="project" value="UniProtKB-UniRule"/>
</dbReference>
<evidence type="ECO:0000256" key="8">
    <source>
        <dbReference type="ARBA" id="ARBA00023098"/>
    </source>
</evidence>
<reference evidence="15 16" key="1">
    <citation type="submission" date="2019-10" db="EMBL/GenBank/DDBJ databases">
        <title>Genome Sequences from Six Type Strain Members of the Archaeal Family Sulfolobaceae: Acidianus ambivalens, Acidianus infernus, Metallosphaera prunae, Stygiolobus azoricus, Sulfolobus metallicus, and Sulfurisphaera ohwakuensis.</title>
        <authorList>
            <person name="Counts J.A."/>
            <person name="Kelly R.M."/>
        </authorList>
    </citation>
    <scope>NUCLEOTIDE SEQUENCE [LARGE SCALE GENOMIC DNA]</scope>
    <source>
        <strain evidence="15 16">TA-1</strain>
    </source>
</reference>
<comment type="subunit">
    <text evidence="11">Homodimer.</text>
</comment>
<dbReference type="InterPro" id="IPR022937">
    <property type="entry name" value="Mevalonate_kinase_arc"/>
</dbReference>
<keyword evidence="9 11" id="KW-0414">Isoprene biosynthesis</keyword>
<dbReference type="EMBL" id="JACHFY010000004">
    <property type="protein sequence ID" value="MBB5253503.1"/>
    <property type="molecule type" value="Genomic_DNA"/>
</dbReference>
<feature type="domain" description="GHMP kinase N-terminal" evidence="12">
    <location>
        <begin position="71"/>
        <end position="157"/>
    </location>
</feature>
<dbReference type="Pfam" id="PF00288">
    <property type="entry name" value="GHMP_kinases_N"/>
    <property type="match status" value="1"/>
</dbReference>
<dbReference type="PANTHER" id="PTHR43290:SF2">
    <property type="entry name" value="MEVALONATE KINASE"/>
    <property type="match status" value="1"/>
</dbReference>
<dbReference type="InterPro" id="IPR006205">
    <property type="entry name" value="Mev_gal_kin"/>
</dbReference>
<evidence type="ECO:0000313" key="17">
    <source>
        <dbReference type="Proteomes" id="UP000582213"/>
    </source>
</evidence>
<dbReference type="GO" id="GO:0005829">
    <property type="term" value="C:cytosol"/>
    <property type="evidence" value="ECO:0007669"/>
    <property type="project" value="TreeGrafter"/>
</dbReference>
<dbReference type="GO" id="GO:0004496">
    <property type="term" value="F:mevalonate kinase activity"/>
    <property type="evidence" value="ECO:0007669"/>
    <property type="project" value="UniProtKB-UniRule"/>
</dbReference>
<name>A0A650CJ57_SULOH</name>
<evidence type="ECO:0000256" key="4">
    <source>
        <dbReference type="ARBA" id="ARBA00022741"/>
    </source>
</evidence>
<evidence type="ECO:0000256" key="7">
    <source>
        <dbReference type="ARBA" id="ARBA00022842"/>
    </source>
</evidence>
<evidence type="ECO:0000256" key="6">
    <source>
        <dbReference type="ARBA" id="ARBA00022840"/>
    </source>
</evidence>
<gene>
    <name evidence="11 15" type="primary">mvk</name>
    <name evidence="15" type="ORF">D1869_11935</name>
    <name evidence="14" type="ORF">HNQ62_001264</name>
</gene>
<keyword evidence="1 11" id="KW-0963">Cytoplasm</keyword>
<evidence type="ECO:0000256" key="9">
    <source>
        <dbReference type="ARBA" id="ARBA00023229"/>
    </source>
</evidence>
<keyword evidence="4 11" id="KW-0547">Nucleotide-binding</keyword>
<keyword evidence="16" id="KW-1185">Reference proteome</keyword>
<dbReference type="GO" id="GO:0005524">
    <property type="term" value="F:ATP binding"/>
    <property type="evidence" value="ECO:0007669"/>
    <property type="project" value="UniProtKB-UniRule"/>
</dbReference>
<comment type="similarity">
    <text evidence="11">Belongs to the GHMP kinase family. Mevalonate kinase subfamily.</text>
</comment>
<accession>A0A650CJ57</accession>
<comment type="cofactor">
    <cofactor evidence="11">
        <name>Mg(2+)</name>
        <dbReference type="ChEBI" id="CHEBI:18420"/>
    </cofactor>
</comment>
<dbReference type="SUPFAM" id="SSF54211">
    <property type="entry name" value="Ribosomal protein S5 domain 2-like"/>
    <property type="match status" value="1"/>
</dbReference>
<evidence type="ECO:0000256" key="2">
    <source>
        <dbReference type="ARBA" id="ARBA00022516"/>
    </source>
</evidence>
<evidence type="ECO:0000256" key="5">
    <source>
        <dbReference type="ARBA" id="ARBA00022777"/>
    </source>
</evidence>
<keyword evidence="6 11" id="KW-0067">ATP-binding</keyword>
<dbReference type="NCBIfam" id="TIGR00549">
    <property type="entry name" value="mevalon_kin"/>
    <property type="match status" value="1"/>
</dbReference>
<dbReference type="RefSeq" id="WP_156015268.1">
    <property type="nucleotide sequence ID" value="NZ_CP045484.1"/>
</dbReference>
<reference evidence="14 17" key="2">
    <citation type="submission" date="2020-08" db="EMBL/GenBank/DDBJ databases">
        <title>Genomic Encyclopedia of Type Strains, Phase IV (KMG-IV): sequencing the most valuable type-strain genomes for metagenomic binning, comparative biology and taxonomic classification.</title>
        <authorList>
            <person name="Goeker M."/>
        </authorList>
    </citation>
    <scope>NUCLEOTIDE SEQUENCE [LARGE SCALE GENOMIC DNA]</scope>
    <source>
        <strain evidence="14 17">DSM 12421</strain>
    </source>
</reference>
<dbReference type="GO" id="GO:0019287">
    <property type="term" value="P:isopentenyl diphosphate biosynthetic process, mevalonate pathway"/>
    <property type="evidence" value="ECO:0007669"/>
    <property type="project" value="UniProtKB-UniRule"/>
</dbReference>
<dbReference type="HAMAP" id="MF_00217">
    <property type="entry name" value="Mevalonate_kinase"/>
    <property type="match status" value="1"/>
</dbReference>
<dbReference type="PRINTS" id="PR00959">
    <property type="entry name" value="MEVGALKINASE"/>
</dbReference>
<dbReference type="InterPro" id="IPR006204">
    <property type="entry name" value="GHMP_kinase_N_dom"/>
</dbReference>
<evidence type="ECO:0000256" key="1">
    <source>
        <dbReference type="ARBA" id="ARBA00022490"/>
    </source>
</evidence>
<evidence type="ECO:0000256" key="10">
    <source>
        <dbReference type="ARBA" id="ARBA00029438"/>
    </source>
</evidence>
<dbReference type="EMBL" id="CP045484">
    <property type="protein sequence ID" value="QGR17809.1"/>
    <property type="molecule type" value="Genomic_DNA"/>
</dbReference>
<dbReference type="InterPro" id="IPR013750">
    <property type="entry name" value="GHMP_kinase_C_dom"/>
</dbReference>
<evidence type="ECO:0000313" key="15">
    <source>
        <dbReference type="EMBL" id="QGR17809.1"/>
    </source>
</evidence>
<dbReference type="Gene3D" id="3.30.230.10">
    <property type="match status" value="1"/>
</dbReference>
<dbReference type="InterPro" id="IPR014721">
    <property type="entry name" value="Ribsml_uS5_D2-typ_fold_subgr"/>
</dbReference>
<dbReference type="SUPFAM" id="SSF55060">
    <property type="entry name" value="GHMP Kinase, C-terminal domain"/>
    <property type="match status" value="1"/>
</dbReference>
<dbReference type="KEGG" id="soh:D1869_11935"/>
<protein>
    <recommendedName>
        <fullName evidence="11">Mevalonate kinase</fullName>
        <shortName evidence="11">MK</shortName>
        <shortName evidence="11">MVK</shortName>
        <ecNumber evidence="11">2.7.1.36</ecNumber>
    </recommendedName>
</protein>
<sequence>MIEVKVPLKLTLFGEHAVVYERPAIAYTISEFLMLRFKESDKFYIKSDNLQIKGVRVNIDEFKIENENIKRVLSYIIEGINYFEAKKPVEIEIESPVEPSVGLGTSAGVVVGTVAGYSSYLGIELSKEEIAKISHSIELKVQGLGSRMDTYTETFGGFVYIEKDKFEKLSSNLTFSAGYFRRVTTTAEMLKRVKQIKEKKRELFDSILDTIAKITIEAKKALQDNDEDSIGELMYINHGLLFSLGITVPQIDEFISTSRMANVKGCKISGGGAGGAVVCTKDERAELLLTAMGGKVINATPSFLGVQVIRRT</sequence>
<comment type="caution">
    <text evidence="11">Lacks conserved residue(s) required for the propagation of feature annotation.</text>
</comment>
<dbReference type="GeneID" id="42801965"/>
<dbReference type="OrthoDB" id="19001at2157"/>
<dbReference type="AlphaFoldDB" id="A0A650CJ57"/>
<evidence type="ECO:0000256" key="3">
    <source>
        <dbReference type="ARBA" id="ARBA00022679"/>
    </source>
</evidence>
<keyword evidence="2 11" id="KW-0444">Lipid biosynthesis</keyword>
<dbReference type="InterPro" id="IPR020568">
    <property type="entry name" value="Ribosomal_Su5_D2-typ_SF"/>
</dbReference>
<feature type="active site" description="Proton acceptor" evidence="11">
    <location>
        <position position="149"/>
    </location>
</feature>
<evidence type="ECO:0000313" key="14">
    <source>
        <dbReference type="EMBL" id="MBB5253503.1"/>
    </source>
</evidence>
<keyword evidence="7 11" id="KW-0460">Magnesium</keyword>
<organism evidence="15 16">
    <name type="scientific">Sulfurisphaera ohwakuensis</name>
    <dbReference type="NCBI Taxonomy" id="69656"/>
    <lineage>
        <taxon>Archaea</taxon>
        <taxon>Thermoproteota</taxon>
        <taxon>Thermoprotei</taxon>
        <taxon>Sulfolobales</taxon>
        <taxon>Sulfolobaceae</taxon>
        <taxon>Sulfurisphaera</taxon>
    </lineage>
</organism>
<comment type="catalytic activity">
    <reaction evidence="11">
        <text>(R)-mevalonate + ATP = (R)-5-phosphomevalonate + ADP + H(+)</text>
        <dbReference type="Rhea" id="RHEA:17065"/>
        <dbReference type="ChEBI" id="CHEBI:15378"/>
        <dbReference type="ChEBI" id="CHEBI:30616"/>
        <dbReference type="ChEBI" id="CHEBI:36464"/>
        <dbReference type="ChEBI" id="CHEBI:58146"/>
        <dbReference type="ChEBI" id="CHEBI:456216"/>
        <dbReference type="EC" id="2.7.1.36"/>
    </reaction>
</comment>
<evidence type="ECO:0000259" key="13">
    <source>
        <dbReference type="Pfam" id="PF08544"/>
    </source>
</evidence>